<dbReference type="InterPro" id="IPR036736">
    <property type="entry name" value="ACP-like_sf"/>
</dbReference>
<comment type="caution">
    <text evidence="2">The sequence shown here is derived from an EMBL/GenBank/DDBJ whole genome shotgun (WGS) entry which is preliminary data.</text>
</comment>
<protein>
    <recommendedName>
        <fullName evidence="1">Carrier domain-containing protein</fullName>
    </recommendedName>
</protein>
<dbReference type="Proteomes" id="UP000321317">
    <property type="component" value="Unassembled WGS sequence"/>
</dbReference>
<dbReference type="InterPro" id="IPR009081">
    <property type="entry name" value="PP-bd_ACP"/>
</dbReference>
<reference evidence="3 5" key="2">
    <citation type="submission" date="2019-08" db="EMBL/GenBank/DDBJ databases">
        <title>Rapid identification of Enteric Bacteria from Whole Genome Sequences (WGS) using Average Nucleotide Identity (ANI).</title>
        <authorList>
            <person name="Lane C."/>
        </authorList>
    </citation>
    <scope>NUCLEOTIDE SEQUENCE [LARGE SCALE GENOMIC DNA]</scope>
    <source>
        <strain evidence="3 5">D4984</strain>
    </source>
</reference>
<dbReference type="Gene3D" id="1.10.1200.10">
    <property type="entry name" value="ACP-like"/>
    <property type="match status" value="1"/>
</dbReference>
<sequence>MEEKIVSVILSVLKNLADEINELEFATVDTKLYSGLGGYLDSLALVNLIADLEEALSDELGIELTLADEKIMSQRTSPFKDVKTLASYIAQQIKV</sequence>
<evidence type="ECO:0000313" key="3">
    <source>
        <dbReference type="EMBL" id="TXK54243.1"/>
    </source>
</evidence>
<keyword evidence="5" id="KW-1185">Reference proteome</keyword>
<dbReference type="RefSeq" id="WP_082199693.1">
    <property type="nucleotide sequence ID" value="NZ_CAUWMG010000008.1"/>
</dbReference>
<dbReference type="EMBL" id="VDBS01000054">
    <property type="protein sequence ID" value="TNB56477.1"/>
    <property type="molecule type" value="Genomic_DNA"/>
</dbReference>
<evidence type="ECO:0000313" key="5">
    <source>
        <dbReference type="Proteomes" id="UP000321317"/>
    </source>
</evidence>
<dbReference type="SUPFAM" id="SSF47336">
    <property type="entry name" value="ACP-like"/>
    <property type="match status" value="1"/>
</dbReference>
<evidence type="ECO:0000259" key="1">
    <source>
        <dbReference type="PROSITE" id="PS50075"/>
    </source>
</evidence>
<dbReference type="PROSITE" id="PS50075">
    <property type="entry name" value="CARRIER"/>
    <property type="match status" value="1"/>
</dbReference>
<evidence type="ECO:0000313" key="4">
    <source>
        <dbReference type="Proteomes" id="UP000306813"/>
    </source>
</evidence>
<evidence type="ECO:0000313" key="2">
    <source>
        <dbReference type="EMBL" id="TNB56477.1"/>
    </source>
</evidence>
<proteinExistence type="predicted"/>
<dbReference type="KEGG" id="chv:CHELV3228_0848"/>
<reference evidence="2 4" key="1">
    <citation type="submission" date="2019-05" db="EMBL/GenBank/DDBJ databases">
        <title>Draft genomes of eight strains of Campylobacter helveticus isolated from cats and a dog in New Zealand.</title>
        <authorList>
            <person name="Bojanic K."/>
            <person name="Midwinter A.C."/>
            <person name="Biggs P.J."/>
            <person name="Acke E."/>
            <person name="Cornelius A.J."/>
            <person name="Marshall J.C."/>
        </authorList>
    </citation>
    <scope>NUCLEOTIDE SEQUENCE [LARGE SCALE GENOMIC DNA]</scope>
    <source>
        <strain evidence="2 4">ACP123b</strain>
    </source>
</reference>
<dbReference type="AlphaFoldDB" id="A0AAX2UHR6"/>
<feature type="domain" description="Carrier" evidence="1">
    <location>
        <begin position="1"/>
        <end position="93"/>
    </location>
</feature>
<dbReference type="EMBL" id="VRMA01000077">
    <property type="protein sequence ID" value="TXK54243.1"/>
    <property type="molecule type" value="Genomic_DNA"/>
</dbReference>
<dbReference type="GeneID" id="52036753"/>
<accession>A0AAX2UHR6</accession>
<gene>
    <name evidence="2" type="ORF">FDW42_07240</name>
    <name evidence="3" type="ORF">FVD16_09470</name>
</gene>
<dbReference type="Proteomes" id="UP000306813">
    <property type="component" value="Unassembled WGS sequence"/>
</dbReference>
<name>A0AAX2UHR6_9BACT</name>
<organism evidence="2 4">
    <name type="scientific">Campylobacter helveticus</name>
    <dbReference type="NCBI Taxonomy" id="28898"/>
    <lineage>
        <taxon>Bacteria</taxon>
        <taxon>Pseudomonadati</taxon>
        <taxon>Campylobacterota</taxon>
        <taxon>Epsilonproteobacteria</taxon>
        <taxon>Campylobacterales</taxon>
        <taxon>Campylobacteraceae</taxon>
        <taxon>Campylobacter</taxon>
    </lineage>
</organism>